<dbReference type="InterPro" id="IPR019734">
    <property type="entry name" value="TPR_rpt"/>
</dbReference>
<comment type="caution">
    <text evidence="3">The sequence shown here is derived from an EMBL/GenBank/DDBJ whole genome shotgun (WGS) entry which is preliminary data.</text>
</comment>
<evidence type="ECO:0000313" key="3">
    <source>
        <dbReference type="EMBL" id="MDT0643178.1"/>
    </source>
</evidence>
<evidence type="ECO:0000256" key="1">
    <source>
        <dbReference type="PROSITE-ProRule" id="PRU00339"/>
    </source>
</evidence>
<dbReference type="PROSITE" id="PS50005">
    <property type="entry name" value="TPR"/>
    <property type="match status" value="2"/>
</dbReference>
<reference evidence="3 4" key="1">
    <citation type="submission" date="2023-09" db="EMBL/GenBank/DDBJ databases">
        <authorList>
            <person name="Rey-Velasco X."/>
        </authorList>
    </citation>
    <scope>NUCLEOTIDE SEQUENCE [LARGE SCALE GENOMIC DNA]</scope>
    <source>
        <strain evidence="3 4">F363</strain>
    </source>
</reference>
<dbReference type="Pfam" id="PF13174">
    <property type="entry name" value="TPR_6"/>
    <property type="match status" value="1"/>
</dbReference>
<protein>
    <submittedName>
        <fullName evidence="3">Tetratricopeptide repeat protein</fullName>
    </submittedName>
</protein>
<feature type="signal peptide" evidence="2">
    <location>
        <begin position="1"/>
        <end position="19"/>
    </location>
</feature>
<dbReference type="SUPFAM" id="SSF48452">
    <property type="entry name" value="TPR-like"/>
    <property type="match status" value="3"/>
</dbReference>
<dbReference type="Proteomes" id="UP001262889">
    <property type="component" value="Unassembled WGS sequence"/>
</dbReference>
<dbReference type="SMART" id="SM00028">
    <property type="entry name" value="TPR"/>
    <property type="match status" value="6"/>
</dbReference>
<dbReference type="PANTHER" id="PTHR12558">
    <property type="entry name" value="CELL DIVISION CYCLE 16,23,27"/>
    <property type="match status" value="1"/>
</dbReference>
<dbReference type="Pfam" id="PF04733">
    <property type="entry name" value="Coatomer_E"/>
    <property type="match status" value="1"/>
</dbReference>
<dbReference type="PANTHER" id="PTHR12558:SF13">
    <property type="entry name" value="CELL DIVISION CYCLE PROTEIN 27 HOMOLOG"/>
    <property type="match status" value="1"/>
</dbReference>
<evidence type="ECO:0000256" key="2">
    <source>
        <dbReference type="SAM" id="SignalP"/>
    </source>
</evidence>
<gene>
    <name evidence="3" type="ORF">RM553_10090</name>
</gene>
<dbReference type="InterPro" id="IPR011990">
    <property type="entry name" value="TPR-like_helical_dom_sf"/>
</dbReference>
<keyword evidence="4" id="KW-1185">Reference proteome</keyword>
<proteinExistence type="predicted"/>
<feature type="repeat" description="TPR" evidence="1">
    <location>
        <begin position="18"/>
        <end position="51"/>
    </location>
</feature>
<feature type="repeat" description="TPR" evidence="1">
    <location>
        <begin position="120"/>
        <end position="153"/>
    </location>
</feature>
<accession>A0ABU3CA14</accession>
<name>A0ABU3CA14_9FLAO</name>
<evidence type="ECO:0000313" key="4">
    <source>
        <dbReference type="Proteomes" id="UP001262889"/>
    </source>
</evidence>
<sequence length="594" mass="68541">MRYVLTIFFFIAANFSMLAQSEQLARNFFEQGEFEKALKIYKQLLDKNPSNPVLFDKVVSSYQQLEDFEEAEALLYEKLQNTANNPAILIDLGHNFELKGNQEKSQQFYREALGVIEARPNYAYSIARSFEKYNLLDYAAQAYERSMELDPEQNYNLQLARIYGEQGKTESMFSNYLDLIEADPQFFSIASREFSRYVSEDATSEANLIFRKLLLKKLQENPGLLYNQLLSWLFVQQKEYGKAFSQEKAIYRRGNAGLQGIINLAIIARDNGDIETSKEIIAYVIEEAPSENLVLRANQLLLNLELETTSKKDYDEIDQDFQDLLLRFGSGVNTLSLQVDYANFLAFKQGQNEKAVALLKDLEEKLTSEFDKAQVKMALADILVMEEKFNEALIYYSQIQKLVKNDEFSQNARFKVAKTSYYKGDFDWAKTQLDVLKSSTSQLIANDAMELSLLIADNSTEDSTQAALKQYARADLLAFQQKDSEAIKVLQEILIAHKGEKIEDEVLLKLAKLHEKQQDYREAESNYLQIINEYNDDILADNANFFLAELYANYLGEPEKAKNYYEQIIFNFADSIYFVDARKNFRSLRGDNIE</sequence>
<dbReference type="Gene3D" id="1.25.40.10">
    <property type="entry name" value="Tetratricopeptide repeat domain"/>
    <property type="match status" value="3"/>
</dbReference>
<keyword evidence="1" id="KW-0802">TPR repeat</keyword>
<dbReference type="EMBL" id="JAVRHQ010000010">
    <property type="protein sequence ID" value="MDT0643178.1"/>
    <property type="molecule type" value="Genomic_DNA"/>
</dbReference>
<dbReference type="RefSeq" id="WP_311534796.1">
    <property type="nucleotide sequence ID" value="NZ_JAVRHQ010000010.1"/>
</dbReference>
<feature type="chain" id="PRO_5047415372" evidence="2">
    <location>
        <begin position="20"/>
        <end position="594"/>
    </location>
</feature>
<organism evidence="3 4">
    <name type="scientific">Autumnicola tepida</name>
    <dbReference type="NCBI Taxonomy" id="3075595"/>
    <lineage>
        <taxon>Bacteria</taxon>
        <taxon>Pseudomonadati</taxon>
        <taxon>Bacteroidota</taxon>
        <taxon>Flavobacteriia</taxon>
        <taxon>Flavobacteriales</taxon>
        <taxon>Flavobacteriaceae</taxon>
        <taxon>Autumnicola</taxon>
    </lineage>
</organism>
<keyword evidence="2" id="KW-0732">Signal</keyword>